<evidence type="ECO:0000256" key="1">
    <source>
        <dbReference type="SAM" id="MobiDB-lite"/>
    </source>
</evidence>
<feature type="region of interest" description="Disordered" evidence="1">
    <location>
        <begin position="537"/>
        <end position="559"/>
    </location>
</feature>
<dbReference type="KEGG" id="pzu:PHZ_c1045"/>
<dbReference type="HOGENOM" id="CLU_227131_0_0_5"/>
<accession>B4RHJ9</accession>
<evidence type="ECO:0000313" key="3">
    <source>
        <dbReference type="Proteomes" id="UP000001868"/>
    </source>
</evidence>
<protein>
    <submittedName>
        <fullName evidence="2">Uncharacterized protein</fullName>
    </submittedName>
</protein>
<organism evidence="2 3">
    <name type="scientific">Phenylobacterium zucineum (strain HLK1)</name>
    <dbReference type="NCBI Taxonomy" id="450851"/>
    <lineage>
        <taxon>Bacteria</taxon>
        <taxon>Pseudomonadati</taxon>
        <taxon>Pseudomonadota</taxon>
        <taxon>Alphaproteobacteria</taxon>
        <taxon>Caulobacterales</taxon>
        <taxon>Caulobacteraceae</taxon>
        <taxon>Phenylobacterium</taxon>
    </lineage>
</organism>
<dbReference type="Proteomes" id="UP000001868">
    <property type="component" value="Chromosome"/>
</dbReference>
<keyword evidence="3" id="KW-1185">Reference proteome</keyword>
<evidence type="ECO:0000313" key="2">
    <source>
        <dbReference type="EMBL" id="ACG77459.1"/>
    </source>
</evidence>
<feature type="region of interest" description="Disordered" evidence="1">
    <location>
        <begin position="1033"/>
        <end position="1059"/>
    </location>
</feature>
<feature type="region of interest" description="Disordered" evidence="1">
    <location>
        <begin position="2714"/>
        <end position="2736"/>
    </location>
</feature>
<sequence>MEGVGPCAAGQRVRAAVSRQPVVAVAAEHHVRPLAAADDVVPGPALGGVVAQVAQDRVAARVAEQPVVALAADHPVPAVAAAHQVVADVAVGVVEARAAVDLVGPVPAAQEVAALRVLDPVVPGPAEHPVVAEVAVQPVVAVVAVDQIVALAAAQGVGPRPARDAVRAGVAVHVVVPAAGGHRVVPGARLEAVVRHAEDGDVVPGRGDRRTAPAAAAASTAAADVRAVDVGGLVVEAQPLDVRQPVGAVGPRDLHHPAAQGGDGVVRAVPREHGHVQRPRPAVEGVVPVATVQGVVLGPGRQAVGPRPARQAVVAAGPDQGVGPARAGRVDRLDRGHAAGVEQVVVRIAPVGDGVGGQARARQVAGDHHPLAVEHQLLDVGDGQVRGPVAVEVQLHGRAVGAGLDRRAHAGRRRGRLDHHLVHALAAVHARGRAVGGPGEGIAAGAAGDHRRGHVVRIAQVRRRQAQAAGVLQPHEVGPGVPAAVGVDLDDGGVAVLHQPHVAVRERIRSGGPAGQARGQGVGDVQHVAAGAGLEVGRDHHAPRGAGQRQGVGARAQGDPRGLARLGVDAHPVGPAAGVDRVVARAGVDGVGPGAAVVQHRRDRPAVAHRAAGLHEAVAQQQVRARPAREGVGARVARQQVVSGVARQGVAVGRARQVLEARGRDRHPRRRLRARRGQRDVHAGRHVGPVALEAQRVDAGAAVDGVGPVAHLDEVVPAAAREAVVPGDARAVRAAPDPVVAAVARQGVVERRARDVLDPDQGVRAHAGGLGHALGGQVHRHARGRPGAERDPVDARAAVQHVVAQAAGQEVVVGPARERVVPAGADQAVVPRAARDAVAPLVADQGVPERRADDMLDAGDRVLADEGRAVPALARPVGQAHAHRRGGGGVVDGVVPGAAVHRIRAGPADQPVVAAAALQRVGPVAAVQGVVVGDGEGRARDDGVFVVHRDRAGFVGEHRPVAQQGVVAGPAREAVRAAPAGQDVGRAVAGERVPAPARPREVLEIAEAHRPVAGGLGRPLQGQRDDQRVRQAGGVEAQGVRGPRSAVQHVGAGADEDEIVSGPARDGLGPGVQAPQPVVAGVAGQGVVVLRARQVLDAGQGVDAPAGVLRPGRRQADVHAGGRVTIGRAVVARPAVDGVVPEAAHQHVHAGAALQGVVPVLAAQRVVVVAALQQVAAARALQHVVAGQPAQRVRPVPAVQRVVPARAGQALAAVRRDHGVVELQQLDVRQGVRPVGSLDRDHAVARDGDRVAAARAAEDRRVGPAAAVDGVVPGAAGQGVVAFHAFGRAGERRQAGDDHPVQGSDLPVAPQDVGAAPAREHVRALHAGQGVRAAVARQRVGADRARHVLDAGQRPGAAAGGLRRGLVQVDRDRARDGVGGHQRVRAVAAVQRMVAVADHQRIVAPAARQVVAAAVVAPQPVGLVIAGQGVVAARARDRLDVDDGLRALARRLRRGDRQVDVHRRAAVEGHPVEARAPVHRVRPGAQVDQVDAVAALHRVVAGPAAQEVVARAAVDQVVAVGAADVVGPAQAAEGVGPGPARQGVVPGRAGVAGVVDRRGDRLVVELQRLDADERVRAAGARHRDRAVGGGRDGVVREVPGEDRRVAPGAALQAVVAGPADQGVRPVAAGQGVVVGDGERRIGDRAVVLGGGDPARHVAVDGAVAQQPVVPGPAVQAVRPAPAGQHVGRPVAGQGVARQHVAGQVLEARQGHHALPGVLRACRGQRDAHRSGQGVAEERQAVDPVAAVHRMGAPSDRDQVVARGARDAVRAAGAPQPVGAAVAGEGVVVVRAGQVLDGDQGVGPPAGVLRPGRRQAHVHPVRGVEVGRPVGVRPAVQHVVAGPAGQQVDAGAARKAVVPALPAQDVGAVLAAERVRPVAARDGVVAGAGQDAVGPAGARQAVRARAAVQQRAHRHGAVRELQRLHACQGVDALRAHGVGDGDRAVAVDHDLEIRPRAAEDRRVGAVAAVEGVVPLAARQRIVAGRGRQQQGRDAGRARAVGVHRDHPVAVDPVVARAAREAVGPAAAGHRVVAAVARQGVGVPRPRDALEAARRHRALAGRLRAALGRQRERHPTERLERVAVERDHVQPGAAVQRVAAGAHLDQVVAVPARDQVVPLAAVQPVGPGVARQGVVAVRARDRLDAAQDIHALAGVLGHVLEVQVHRHARVAQVRGAEVADAVDARAAVQHVVAAPAAEEIVAVAAQQGVVAVAADHHIVAAPGLQPVGPAVALEPVPALGADGVLDARDRVLGDPIAKVRVEPRGRAPRQVHEHAQRMVGAGVRHRVRPGPAVDGVVPRAAGQPVVAAAALQGVGAVPALQGVVVADLEIGIGVGLDPVVVIGRDRPVGVGEDHAVAQQRIVPVAPRQAVRAAPPGQHVGQAVAGQGVGAPHRARQVLEPVQGHRAVAGRLRRSLQRQRDDDRVFEAERVEAQRVRGPRPAVQHVVARAHLHQVVAVAARDGLGPEVQAPQPVRGVASRQPVAVVRARDLLDAHQGVRAPAGGLRAAQRQVHGHAARGAGVADPVDPGPAVDRVVSVAGVDLIAAVAAQDAVVAGVPPDEVRLAPGVDGIVPLAAADHVRPGVARDRVVSGAAAQSVVPAQASNEVGVHAAVEHVRVRGSVEFGHGPHHPRSRARGLSVAAHDISGRTPLCSFGVLSPQGGRRYWRREPSRFPQMGEARQFSAAASSRRRMKSAASRIDCLALGVFIRSQTWVSSDHRRTVRSPPASRTLSASRTASS</sequence>
<dbReference type="eggNOG" id="ENOG5033NUH">
    <property type="taxonomic scope" value="Bacteria"/>
</dbReference>
<reference evidence="2 3" key="1">
    <citation type="journal article" date="2008" name="BMC Genomics">
        <title>Complete genome of Phenylobacterium zucineum - a novel facultative intracellular bacterium isolated from human erythroleukemia cell line K562.</title>
        <authorList>
            <person name="Luo Y."/>
            <person name="Xu X."/>
            <person name="Ding Z."/>
            <person name="Liu Z."/>
            <person name="Zhang B."/>
            <person name="Yan Z."/>
            <person name="Sun J."/>
            <person name="Hu S."/>
            <person name="Hu X."/>
        </authorList>
    </citation>
    <scope>NUCLEOTIDE SEQUENCE [LARGE SCALE GENOMIC DNA]</scope>
    <source>
        <strain evidence="2 3">HLK1</strain>
    </source>
</reference>
<feature type="compositionally biased region" description="Low complexity" evidence="1">
    <location>
        <begin position="544"/>
        <end position="557"/>
    </location>
</feature>
<proteinExistence type="predicted"/>
<dbReference type="EMBL" id="CP000747">
    <property type="protein sequence ID" value="ACG77459.1"/>
    <property type="molecule type" value="Genomic_DNA"/>
</dbReference>
<feature type="compositionally biased region" description="Basic residues" evidence="1">
    <location>
        <begin position="664"/>
        <end position="676"/>
    </location>
</feature>
<feature type="region of interest" description="Disordered" evidence="1">
    <location>
        <begin position="662"/>
        <end position="681"/>
    </location>
</feature>
<feature type="region of interest" description="Disordered" evidence="1">
    <location>
        <begin position="769"/>
        <end position="791"/>
    </location>
</feature>
<name>B4RHJ9_PHEZH</name>
<feature type="compositionally biased region" description="Low complexity" evidence="1">
    <location>
        <begin position="2724"/>
        <end position="2736"/>
    </location>
</feature>
<gene>
    <name evidence="2" type="ordered locus">PHZ_c1045</name>
</gene>